<dbReference type="RefSeq" id="WP_045922113.1">
    <property type="nucleotide sequence ID" value="NZ_JBHTHW010000004.1"/>
</dbReference>
<feature type="active site" description="Charge relay system" evidence="3">
    <location>
        <position position="328"/>
    </location>
</feature>
<dbReference type="InterPro" id="IPR029062">
    <property type="entry name" value="Class_I_gatase-like"/>
</dbReference>
<evidence type="ECO:0000256" key="3">
    <source>
        <dbReference type="PIRSR" id="PIRSR028757-1"/>
    </source>
</evidence>
<dbReference type="PIRSF" id="PIRSF028757">
    <property type="entry name" value="LD-carboxypeptidase"/>
    <property type="match status" value="1"/>
</dbReference>
<organism evidence="6 7">
    <name type="scientific">Bombilactobacillus mellis</name>
    <dbReference type="NCBI Taxonomy" id="1218508"/>
    <lineage>
        <taxon>Bacteria</taxon>
        <taxon>Bacillati</taxon>
        <taxon>Bacillota</taxon>
        <taxon>Bacilli</taxon>
        <taxon>Lactobacillales</taxon>
        <taxon>Lactobacillaceae</taxon>
        <taxon>Bombilactobacillus</taxon>
    </lineage>
</organism>
<protein>
    <submittedName>
        <fullName evidence="6">MccC family protein</fullName>
    </submittedName>
</protein>
<comment type="similarity">
    <text evidence="1">Belongs to the peptidase S66 family.</text>
</comment>
<dbReference type="Pfam" id="PF02016">
    <property type="entry name" value="Peptidase_S66"/>
    <property type="match status" value="1"/>
</dbReference>
<dbReference type="Gene3D" id="3.50.30.60">
    <property type="entry name" value="LD-carboxypeptidase A C-terminal domain-like"/>
    <property type="match status" value="1"/>
</dbReference>
<dbReference type="HOGENOM" id="CLU_034346_1_0_9"/>
<feature type="active site" description="Nucleophile" evidence="3">
    <location>
        <position position="120"/>
    </location>
</feature>
<feature type="domain" description="LD-carboxypeptidase N-terminal" evidence="4">
    <location>
        <begin position="14"/>
        <end position="139"/>
    </location>
</feature>
<dbReference type="Pfam" id="PF17676">
    <property type="entry name" value="Peptidase_S66C"/>
    <property type="match status" value="1"/>
</dbReference>
<dbReference type="InterPro" id="IPR040449">
    <property type="entry name" value="Peptidase_S66_N"/>
</dbReference>
<evidence type="ECO:0000313" key="7">
    <source>
        <dbReference type="Proteomes" id="UP000033695"/>
    </source>
</evidence>
<dbReference type="PANTHER" id="PTHR30237:SF4">
    <property type="entry name" value="LD-CARBOXYPEPTIDASE C-TERMINAL DOMAIN-CONTAINING PROTEIN"/>
    <property type="match status" value="1"/>
</dbReference>
<accession>A0A0F4KYY2</accession>
<dbReference type="STRING" id="1218508.JG29_02030"/>
<dbReference type="InterPro" id="IPR027461">
    <property type="entry name" value="Carboxypeptidase_A_C_sf"/>
</dbReference>
<dbReference type="InterPro" id="IPR027478">
    <property type="entry name" value="LdcA_N"/>
</dbReference>
<evidence type="ECO:0000259" key="4">
    <source>
        <dbReference type="Pfam" id="PF02016"/>
    </source>
</evidence>
<dbReference type="OrthoDB" id="9807329at2"/>
<evidence type="ECO:0000256" key="2">
    <source>
        <dbReference type="ARBA" id="ARBA00022801"/>
    </source>
</evidence>
<dbReference type="SUPFAM" id="SSF141986">
    <property type="entry name" value="LD-carboxypeptidase A C-terminal domain-like"/>
    <property type="match status" value="1"/>
</dbReference>
<dbReference type="InterPro" id="IPR040921">
    <property type="entry name" value="Peptidase_S66C"/>
</dbReference>
<dbReference type="Proteomes" id="UP000033695">
    <property type="component" value="Unassembled WGS sequence"/>
</dbReference>
<dbReference type="EMBL" id="JXBZ01000002">
    <property type="protein sequence ID" value="KJY51159.1"/>
    <property type="molecule type" value="Genomic_DNA"/>
</dbReference>
<dbReference type="AlphaFoldDB" id="A0A0F4KYY2"/>
<reference evidence="6 7" key="1">
    <citation type="submission" date="2014-12" db="EMBL/GenBank/DDBJ databases">
        <title>Comparative genomics of the lactic acid bacteria isolated from the honey bee gut.</title>
        <authorList>
            <person name="Ellegaard K.M."/>
            <person name="Tamarit D."/>
            <person name="Javelind E."/>
            <person name="Olofsson T."/>
            <person name="Andersson S.G."/>
            <person name="Vasquez A."/>
        </authorList>
    </citation>
    <scope>NUCLEOTIDE SEQUENCE [LARGE SCALE GENOMIC DNA]</scope>
    <source>
        <strain evidence="6 7">Hon2</strain>
    </source>
</reference>
<evidence type="ECO:0000256" key="1">
    <source>
        <dbReference type="ARBA" id="ARBA00010233"/>
    </source>
</evidence>
<dbReference type="Gene3D" id="3.40.50.10740">
    <property type="entry name" value="Class I glutamine amidotransferase-like"/>
    <property type="match status" value="1"/>
</dbReference>
<name>A0A0F4KYY2_9LACO</name>
<proteinExistence type="inferred from homology"/>
<sequence>MLIKPPHLHKGDPVAIVSLSAGTLGEDFASHQRKLGVHRLQQLGLQPVFMPNALKGIDYLKQHPQARAQDLKAAFANPKIKGIFAAIGGIDTYRLMPYLMDDADFVQNVQQHPKLFSGFSDTTVDHLMFYRLGMQSFYGPSFLNDLAELGPDLLPYTKKTLAHYFTNPPETTIESSPIWYEERTDFSPQQVGIPRKEHKDQDGYLVLRGSGQITGRLLGGCLESLTDLLGNSSFPEEKAINEQYHLFPKTKNWSQKILFIETSEDQPTPTQYQALLSQLEKTGIFEVIKGIIVGKPQNKKYYSEYQQVLLQVTEAYQTPILYNCNFGHAYPRTALPYGCQAQIDFDNRTLKIVEPWFS</sequence>
<gene>
    <name evidence="6" type="ORF">JG29_02030</name>
</gene>
<evidence type="ECO:0000313" key="6">
    <source>
        <dbReference type="EMBL" id="KJY51159.1"/>
    </source>
</evidence>
<dbReference type="InterPro" id="IPR003507">
    <property type="entry name" value="S66_fam"/>
</dbReference>
<dbReference type="PATRIC" id="fig|1218508.4.peg.210"/>
<feature type="domain" description="LD-carboxypeptidase C-terminal" evidence="5">
    <location>
        <begin position="214"/>
        <end position="343"/>
    </location>
</feature>
<feature type="active site" description="Charge relay system" evidence="3">
    <location>
        <position position="261"/>
    </location>
</feature>
<dbReference type="CDD" id="cd07062">
    <property type="entry name" value="Peptidase_S66_mccF_like"/>
    <property type="match status" value="1"/>
</dbReference>
<evidence type="ECO:0000259" key="5">
    <source>
        <dbReference type="Pfam" id="PF17676"/>
    </source>
</evidence>
<keyword evidence="2" id="KW-0378">Hydrolase</keyword>
<dbReference type="PANTHER" id="PTHR30237">
    <property type="entry name" value="MURAMOYLTETRAPEPTIDE CARBOXYPEPTIDASE"/>
    <property type="match status" value="1"/>
</dbReference>
<dbReference type="SUPFAM" id="SSF52317">
    <property type="entry name" value="Class I glutamine amidotransferase-like"/>
    <property type="match status" value="1"/>
</dbReference>
<comment type="caution">
    <text evidence="6">The sequence shown here is derived from an EMBL/GenBank/DDBJ whole genome shotgun (WGS) entry which is preliminary data.</text>
</comment>
<dbReference type="GO" id="GO:0016787">
    <property type="term" value="F:hydrolase activity"/>
    <property type="evidence" value="ECO:0007669"/>
    <property type="project" value="UniProtKB-KW"/>
</dbReference>
<keyword evidence="7" id="KW-1185">Reference proteome</keyword>